<sequence>MRVESARNLGVVPREGAPDQVQDEHGREPAQLAGGHDVRVGGDQAGEVEGEHFSLHSADDYISTHGGYAAWLAQVFQVLLLEGENVGPDALRNAQDVVITSEEFQAFLARHAKYNPVAENNDAMENSYLLLDEEMRFLNCQGGRKRPGRSIFDVGVEAALDDAGWEPETFVDRGGIFDWGNPKPSSTDW</sequence>
<reference evidence="4 5" key="1">
    <citation type="submission" date="2019-02" db="EMBL/GenBank/DDBJ databases">
        <title>Genome sequencing of the rare red list fungi Dentipellis fragilis.</title>
        <authorList>
            <person name="Buettner E."/>
            <person name="Kellner H."/>
        </authorList>
    </citation>
    <scope>NUCLEOTIDE SEQUENCE [LARGE SCALE GENOMIC DNA]</scope>
    <source>
        <strain evidence="4 5">DSM 105465</strain>
    </source>
</reference>
<evidence type="ECO:0000313" key="4">
    <source>
        <dbReference type="EMBL" id="TFY71582.1"/>
    </source>
</evidence>
<dbReference type="OrthoDB" id="549750at2759"/>
<keyword evidence="5" id="KW-1185">Reference proteome</keyword>
<gene>
    <name evidence="4" type="ORF">EVG20_g1412</name>
</gene>
<dbReference type="Proteomes" id="UP000298327">
    <property type="component" value="Unassembled WGS sequence"/>
</dbReference>
<protein>
    <submittedName>
        <fullName evidence="4">Uncharacterized protein</fullName>
    </submittedName>
</protein>
<evidence type="ECO:0000256" key="2">
    <source>
        <dbReference type="ARBA" id="ARBA00022485"/>
    </source>
</evidence>
<keyword evidence="2" id="KW-0479">Metal-binding</keyword>
<dbReference type="AlphaFoldDB" id="A0A4Y9ZAL5"/>
<proteinExistence type="predicted"/>
<dbReference type="InterPro" id="IPR051196">
    <property type="entry name" value="RSAD2/Viperin_antiviral"/>
</dbReference>
<evidence type="ECO:0000313" key="5">
    <source>
        <dbReference type="Proteomes" id="UP000298327"/>
    </source>
</evidence>
<dbReference type="STRING" id="205917.A0A4Y9ZAL5"/>
<dbReference type="PANTHER" id="PTHR21339:SF0">
    <property type="entry name" value="S-ADENOSYLMETHIONINE-DEPENDENT NUCLEOTIDE DEHYDRATASE RSAD2"/>
    <property type="match status" value="1"/>
</dbReference>
<organism evidence="4 5">
    <name type="scientific">Dentipellis fragilis</name>
    <dbReference type="NCBI Taxonomy" id="205917"/>
    <lineage>
        <taxon>Eukaryota</taxon>
        <taxon>Fungi</taxon>
        <taxon>Dikarya</taxon>
        <taxon>Basidiomycota</taxon>
        <taxon>Agaricomycotina</taxon>
        <taxon>Agaricomycetes</taxon>
        <taxon>Russulales</taxon>
        <taxon>Hericiaceae</taxon>
        <taxon>Dentipellis</taxon>
    </lineage>
</organism>
<evidence type="ECO:0000256" key="3">
    <source>
        <dbReference type="SAM" id="MobiDB-lite"/>
    </source>
</evidence>
<keyword evidence="2" id="KW-0408">Iron</keyword>
<dbReference type="GO" id="GO:0051539">
    <property type="term" value="F:4 iron, 4 sulfur cluster binding"/>
    <property type="evidence" value="ECO:0007669"/>
    <property type="project" value="UniProtKB-KW"/>
</dbReference>
<accession>A0A4Y9ZAL5</accession>
<evidence type="ECO:0000256" key="1">
    <source>
        <dbReference type="ARBA" id="ARBA00001966"/>
    </source>
</evidence>
<comment type="caution">
    <text evidence="4">The sequence shown here is derived from an EMBL/GenBank/DDBJ whole genome shotgun (WGS) entry which is preliminary data.</text>
</comment>
<comment type="cofactor">
    <cofactor evidence="1">
        <name>[4Fe-4S] cluster</name>
        <dbReference type="ChEBI" id="CHEBI:49883"/>
    </cofactor>
</comment>
<dbReference type="PANTHER" id="PTHR21339">
    <property type="entry name" value="RADICAL S-ADENOSYL METHIONINE DOMAIN-CONTAINING PROTEIN 2"/>
    <property type="match status" value="1"/>
</dbReference>
<name>A0A4Y9ZAL5_9AGAM</name>
<dbReference type="EMBL" id="SEOQ01000045">
    <property type="protein sequence ID" value="TFY71582.1"/>
    <property type="molecule type" value="Genomic_DNA"/>
</dbReference>
<keyword evidence="2" id="KW-0004">4Fe-4S</keyword>
<feature type="region of interest" description="Disordered" evidence="3">
    <location>
        <begin position="1"/>
        <end position="36"/>
    </location>
</feature>
<keyword evidence="2" id="KW-0411">Iron-sulfur</keyword>